<evidence type="ECO:0000256" key="2">
    <source>
        <dbReference type="ARBA" id="ARBA00022692"/>
    </source>
</evidence>
<evidence type="ECO:0000256" key="4">
    <source>
        <dbReference type="SAM" id="MobiDB-lite"/>
    </source>
</evidence>
<keyword evidence="3" id="KW-0472">Membrane</keyword>
<dbReference type="PATRIC" id="fig|458.5.peg.2366"/>
<gene>
    <name evidence="5" type="ORF">Lrub_2269</name>
</gene>
<evidence type="ECO:0008006" key="7">
    <source>
        <dbReference type="Google" id="ProtNLM"/>
    </source>
</evidence>
<accession>A0A0W0XSQ7</accession>
<keyword evidence="6" id="KW-1185">Reference proteome</keyword>
<proteinExistence type="predicted"/>
<dbReference type="InterPro" id="IPR023395">
    <property type="entry name" value="MCP_dom_sf"/>
</dbReference>
<name>A0A0W0XSQ7_9GAMM</name>
<evidence type="ECO:0000256" key="3">
    <source>
        <dbReference type="ARBA" id="ARBA00023136"/>
    </source>
</evidence>
<dbReference type="OrthoDB" id="5646438at2"/>
<evidence type="ECO:0000313" key="6">
    <source>
        <dbReference type="Proteomes" id="UP000054608"/>
    </source>
</evidence>
<dbReference type="GO" id="GO:0016020">
    <property type="term" value="C:membrane"/>
    <property type="evidence" value="ECO:0007669"/>
    <property type="project" value="UniProtKB-SubCell"/>
</dbReference>
<comment type="caution">
    <text evidence="5">The sequence shown here is derived from an EMBL/GenBank/DDBJ whole genome shotgun (WGS) entry which is preliminary data.</text>
</comment>
<protein>
    <recommendedName>
        <fullName evidence="7">Periplasmic ligand-binding sensor domain protein</fullName>
    </recommendedName>
</protein>
<keyword evidence="2" id="KW-0812">Transmembrane</keyword>
<evidence type="ECO:0000313" key="5">
    <source>
        <dbReference type="EMBL" id="KTD47347.1"/>
    </source>
</evidence>
<organism evidence="5 6">
    <name type="scientific">Legionella rubrilucens</name>
    <dbReference type="NCBI Taxonomy" id="458"/>
    <lineage>
        <taxon>Bacteria</taxon>
        <taxon>Pseudomonadati</taxon>
        <taxon>Pseudomonadota</taxon>
        <taxon>Gammaproteobacteria</taxon>
        <taxon>Legionellales</taxon>
        <taxon>Legionellaceae</taxon>
        <taxon>Legionella</taxon>
    </lineage>
</organism>
<dbReference type="AlphaFoldDB" id="A0A0W0XSQ7"/>
<feature type="region of interest" description="Disordered" evidence="4">
    <location>
        <begin position="325"/>
        <end position="344"/>
    </location>
</feature>
<dbReference type="RefSeq" id="WP_058532218.1">
    <property type="nucleotide sequence ID" value="NZ_CAAAIN010000007.1"/>
</dbReference>
<reference evidence="5 6" key="1">
    <citation type="submission" date="2015-11" db="EMBL/GenBank/DDBJ databases">
        <title>Genomic analysis of 38 Legionella species identifies large and diverse effector repertoires.</title>
        <authorList>
            <person name="Burstein D."/>
            <person name="Amaro F."/>
            <person name="Zusman T."/>
            <person name="Lifshitz Z."/>
            <person name="Cohen O."/>
            <person name="Gilbert J.A."/>
            <person name="Pupko T."/>
            <person name="Shuman H.A."/>
            <person name="Segal G."/>
        </authorList>
    </citation>
    <scope>NUCLEOTIDE SEQUENCE [LARGE SCALE GENOMIC DNA]</scope>
    <source>
        <strain evidence="5 6">WA-270A-C2</strain>
    </source>
</reference>
<dbReference type="EMBL" id="LNYT01000020">
    <property type="protein sequence ID" value="KTD47347.1"/>
    <property type="molecule type" value="Genomic_DNA"/>
</dbReference>
<sequence length="344" mass="37891">MSTNQNDVGNQIKKDGATKQKSSFQFLPLTQYDLLRNPYVEGVIRVFGTSVAVATILHPMDVLMTRFRSQGYAPMMANHQFFSKLFTGFLTTQKQAALKNMVIANKEKVNDHVGEMIGEQENKAFKKYSEMLVTTVIVGGIDTIFTQYFANKRILDALGDKIELSLGQKFQFAKEGMLTRGGRNFVTTLACIGATTTVSEFINPLIPKDQVFAHTAATSVISGFAISPFASVLDNVYQEKIRQVNKSTLKTPPITEMFVHLWQQGGVRRLVRGAGMGGLYNMVAFGVINGVAEFMNSHLFPRQPTSSVSQQGSFFTPAIKNEPKAIAPAIEETGNESPTPSKPK</sequence>
<feature type="compositionally biased region" description="Polar residues" evidence="4">
    <location>
        <begin position="335"/>
        <end position="344"/>
    </location>
</feature>
<dbReference type="Gene3D" id="1.50.40.10">
    <property type="entry name" value="Mitochondrial carrier domain"/>
    <property type="match status" value="1"/>
</dbReference>
<comment type="subcellular location">
    <subcellularLocation>
        <location evidence="1">Membrane</location>
    </subcellularLocation>
</comment>
<dbReference type="Proteomes" id="UP000054608">
    <property type="component" value="Unassembled WGS sequence"/>
</dbReference>
<evidence type="ECO:0000256" key="1">
    <source>
        <dbReference type="ARBA" id="ARBA00004370"/>
    </source>
</evidence>
<dbReference type="SUPFAM" id="SSF103506">
    <property type="entry name" value="Mitochondrial carrier"/>
    <property type="match status" value="1"/>
</dbReference>